<dbReference type="Proteomes" id="UP000322244">
    <property type="component" value="Unassembled WGS sequence"/>
</dbReference>
<keyword evidence="3 13" id="KW-0808">Transferase</keyword>
<evidence type="ECO:0000313" key="14">
    <source>
        <dbReference type="Proteomes" id="UP000322244"/>
    </source>
</evidence>
<dbReference type="UniPathway" id="UPA00057">
    <property type="reaction ID" value="UER00098"/>
</dbReference>
<keyword evidence="7" id="KW-0460">Magnesium</keyword>
<dbReference type="SUPFAM" id="SSF55060">
    <property type="entry name" value="GHMP Kinase, C-terminal domain"/>
    <property type="match status" value="1"/>
</dbReference>
<dbReference type="EMBL" id="VLNY01000013">
    <property type="protein sequence ID" value="KAA0020137.1"/>
    <property type="molecule type" value="Genomic_DNA"/>
</dbReference>
<accession>A0A5A7S4X2</accession>
<keyword evidence="14" id="KW-1185">Reference proteome</keyword>
<reference evidence="13 14" key="1">
    <citation type="submission" date="2019-07" db="EMBL/GenBank/DDBJ databases">
        <title>Rhodococcus cavernicolus sp. nov., isolated from a cave.</title>
        <authorList>
            <person name="Lee S.D."/>
        </authorList>
    </citation>
    <scope>NUCLEOTIDE SEQUENCE [LARGE SCALE GENOMIC DNA]</scope>
    <source>
        <strain evidence="13 14">C1-24</strain>
    </source>
</reference>
<dbReference type="Gene3D" id="3.30.230.10">
    <property type="match status" value="1"/>
</dbReference>
<dbReference type="PANTHER" id="PTHR43290:SF2">
    <property type="entry name" value="MEVALONATE KINASE"/>
    <property type="match status" value="1"/>
</dbReference>
<dbReference type="GO" id="GO:0005829">
    <property type="term" value="C:cytosol"/>
    <property type="evidence" value="ECO:0007669"/>
    <property type="project" value="TreeGrafter"/>
</dbReference>
<dbReference type="GO" id="GO:0019287">
    <property type="term" value="P:isopentenyl diphosphate biosynthetic process, mevalonate pathway"/>
    <property type="evidence" value="ECO:0007669"/>
    <property type="project" value="UniProtKB-UniPathway"/>
</dbReference>
<dbReference type="SUPFAM" id="SSF54211">
    <property type="entry name" value="Ribosomal protein S5 domain 2-like"/>
    <property type="match status" value="1"/>
</dbReference>
<keyword evidence="2" id="KW-0444">Lipid biosynthesis</keyword>
<gene>
    <name evidence="13" type="primary">mvk</name>
    <name evidence="13" type="ORF">FOY51_21285</name>
</gene>
<dbReference type="AlphaFoldDB" id="A0A5A7S4X2"/>
<dbReference type="InterPro" id="IPR020568">
    <property type="entry name" value="Ribosomal_Su5_D2-typ_SF"/>
</dbReference>
<organism evidence="13 14">
    <name type="scientific">Antrihabitans cavernicola</name>
    <dbReference type="NCBI Taxonomy" id="2495913"/>
    <lineage>
        <taxon>Bacteria</taxon>
        <taxon>Bacillati</taxon>
        <taxon>Actinomycetota</taxon>
        <taxon>Actinomycetes</taxon>
        <taxon>Mycobacteriales</taxon>
        <taxon>Nocardiaceae</taxon>
        <taxon>Antrihabitans</taxon>
    </lineage>
</organism>
<keyword evidence="5 13" id="KW-0418">Kinase</keyword>
<dbReference type="Pfam" id="PF08544">
    <property type="entry name" value="GHMP_kinases_C"/>
    <property type="match status" value="1"/>
</dbReference>
<comment type="pathway">
    <text evidence="9">Isoprenoid biosynthesis; isopentenyl diphosphate biosynthesis via mevalonate pathway; isopentenyl diphosphate from (R)-mevalonate: step 1/3.</text>
</comment>
<evidence type="ECO:0000259" key="12">
    <source>
        <dbReference type="Pfam" id="PF08544"/>
    </source>
</evidence>
<proteinExistence type="predicted"/>
<evidence type="ECO:0000313" key="13">
    <source>
        <dbReference type="EMBL" id="KAA0020137.1"/>
    </source>
</evidence>
<dbReference type="GO" id="GO:0005524">
    <property type="term" value="F:ATP binding"/>
    <property type="evidence" value="ECO:0007669"/>
    <property type="project" value="UniProtKB-KW"/>
</dbReference>
<feature type="domain" description="GHMP kinase N-terminal" evidence="11">
    <location>
        <begin position="115"/>
        <end position="191"/>
    </location>
</feature>
<dbReference type="Gene3D" id="3.30.70.890">
    <property type="entry name" value="GHMP kinase, C-terminal domain"/>
    <property type="match status" value="1"/>
</dbReference>
<evidence type="ECO:0000256" key="9">
    <source>
        <dbReference type="ARBA" id="ARBA00029438"/>
    </source>
</evidence>
<dbReference type="PANTHER" id="PTHR43290">
    <property type="entry name" value="MEVALONATE KINASE"/>
    <property type="match status" value="1"/>
</dbReference>
<dbReference type="PRINTS" id="PR00959">
    <property type="entry name" value="MEVGALKINASE"/>
</dbReference>
<dbReference type="InterPro" id="IPR036554">
    <property type="entry name" value="GHMP_kinase_C_sf"/>
</dbReference>
<evidence type="ECO:0000256" key="10">
    <source>
        <dbReference type="SAM" id="MobiDB-lite"/>
    </source>
</evidence>
<feature type="compositionally biased region" description="Basic and acidic residues" evidence="10">
    <location>
        <begin position="33"/>
        <end position="42"/>
    </location>
</feature>
<feature type="region of interest" description="Disordered" evidence="10">
    <location>
        <begin position="17"/>
        <end position="42"/>
    </location>
</feature>
<keyword evidence="8" id="KW-0443">Lipid metabolism</keyword>
<evidence type="ECO:0000256" key="3">
    <source>
        <dbReference type="ARBA" id="ARBA00022679"/>
    </source>
</evidence>
<keyword evidence="4" id="KW-0547">Nucleotide-binding</keyword>
<dbReference type="InterPro" id="IPR014721">
    <property type="entry name" value="Ribsml_uS5_D2-typ_fold_subgr"/>
</dbReference>
<dbReference type="InterPro" id="IPR006204">
    <property type="entry name" value="GHMP_kinase_N_dom"/>
</dbReference>
<dbReference type="InterPro" id="IPR013750">
    <property type="entry name" value="GHMP_kinase_C_dom"/>
</dbReference>
<evidence type="ECO:0000256" key="6">
    <source>
        <dbReference type="ARBA" id="ARBA00022840"/>
    </source>
</evidence>
<dbReference type="OrthoDB" id="9764892at2"/>
<dbReference type="EC" id="2.7.1.36" evidence="13"/>
<evidence type="ECO:0000256" key="7">
    <source>
        <dbReference type="ARBA" id="ARBA00022842"/>
    </source>
</evidence>
<feature type="domain" description="GHMP kinase C-terminal" evidence="12">
    <location>
        <begin position="264"/>
        <end position="343"/>
    </location>
</feature>
<dbReference type="Pfam" id="PF00288">
    <property type="entry name" value="GHMP_kinases_N"/>
    <property type="match status" value="1"/>
</dbReference>
<protein>
    <submittedName>
        <fullName evidence="13">Mevalonate kinase</fullName>
        <ecNumber evidence="13">2.7.1.36</ecNumber>
    </submittedName>
</protein>
<keyword evidence="1" id="KW-0963">Cytoplasm</keyword>
<evidence type="ECO:0000259" key="11">
    <source>
        <dbReference type="Pfam" id="PF00288"/>
    </source>
</evidence>
<evidence type="ECO:0000256" key="4">
    <source>
        <dbReference type="ARBA" id="ARBA00022741"/>
    </source>
</evidence>
<comment type="caution">
    <text evidence="13">The sequence shown here is derived from an EMBL/GenBank/DDBJ whole genome shotgun (WGS) entry which is preliminary data.</text>
</comment>
<evidence type="ECO:0000256" key="2">
    <source>
        <dbReference type="ARBA" id="ARBA00022516"/>
    </source>
</evidence>
<evidence type="ECO:0000256" key="1">
    <source>
        <dbReference type="ARBA" id="ARBA00022490"/>
    </source>
</evidence>
<dbReference type="InterPro" id="IPR006205">
    <property type="entry name" value="Mev_gal_kin"/>
</dbReference>
<name>A0A5A7S4X2_9NOCA</name>
<sequence>MTRWKDRTDRERYALMENGMQSQPGDVLATHSSTRDFTDEEAGRGSASAKLILFGEHVVLHGRPAISLPVPSLPVTATARRQPGPVVIESSAFDTEWRALAATSHLNASAVPRLAVSAVCEYLGLPDEGLLVTVDSSIPAGRGFGSSAASSAAIIAAVAKLAKRELDSDTMFALIQQSEAFAHGKASGVDARTVIGAGGPMWFQDGKTTPLRVADGRAVLVVADTGVSGSTRDAVAAVRRRLVALGADGADLLNRAGAITAAAAADLVAGRFAEVGSKMTATQEILALLGVSCFEIDNLVGAALEAGALGAKLSGGGLGGCVIALAADDSAAARLRAALSDAGAERCYTVGLGAAS</sequence>
<keyword evidence="6" id="KW-0067">ATP-binding</keyword>
<dbReference type="NCBIfam" id="TIGR00549">
    <property type="entry name" value="mevalon_kin"/>
    <property type="match status" value="1"/>
</dbReference>
<evidence type="ECO:0000256" key="8">
    <source>
        <dbReference type="ARBA" id="ARBA00023098"/>
    </source>
</evidence>
<evidence type="ECO:0000256" key="5">
    <source>
        <dbReference type="ARBA" id="ARBA00022777"/>
    </source>
</evidence>
<dbReference type="GO" id="GO:0004496">
    <property type="term" value="F:mevalonate kinase activity"/>
    <property type="evidence" value="ECO:0007669"/>
    <property type="project" value="UniProtKB-EC"/>
</dbReference>